<dbReference type="Pfam" id="PF00106">
    <property type="entry name" value="adh_short"/>
    <property type="match status" value="1"/>
</dbReference>
<dbReference type="Proteomes" id="UP000198287">
    <property type="component" value="Unassembled WGS sequence"/>
</dbReference>
<dbReference type="Gene3D" id="3.40.50.720">
    <property type="entry name" value="NAD(P)-binding Rossmann-like Domain"/>
    <property type="match status" value="1"/>
</dbReference>
<dbReference type="PANTHER" id="PTHR44656">
    <property type="entry name" value="DEHYDROGENASE/REDUCTASE SDR FAMILY MEMBER 12"/>
    <property type="match status" value="1"/>
</dbReference>
<keyword evidence="2" id="KW-1185">Reference proteome</keyword>
<accession>A0A226EJD9</accession>
<name>A0A226EJD9_FOLCA</name>
<evidence type="ECO:0000313" key="2">
    <source>
        <dbReference type="Proteomes" id="UP000198287"/>
    </source>
</evidence>
<dbReference type="PANTHER" id="PTHR44656:SF7">
    <property type="entry name" value="DEHYDROGENASE_REDUCTASE SDR FAMILY MEMBER 12"/>
    <property type="match status" value="1"/>
</dbReference>
<proteinExistence type="predicted"/>
<dbReference type="EMBL" id="LNIX01000003">
    <property type="protein sequence ID" value="OXA56871.1"/>
    <property type="molecule type" value="Genomic_DNA"/>
</dbReference>
<reference evidence="1 2" key="1">
    <citation type="submission" date="2015-12" db="EMBL/GenBank/DDBJ databases">
        <title>The genome of Folsomia candida.</title>
        <authorList>
            <person name="Faddeeva A."/>
            <person name="Derks M.F."/>
            <person name="Anvar Y."/>
            <person name="Smit S."/>
            <person name="Van Straalen N."/>
            <person name="Roelofs D."/>
        </authorList>
    </citation>
    <scope>NUCLEOTIDE SEQUENCE [LARGE SCALE GENOMIC DNA]</scope>
    <source>
        <strain evidence="1 2">VU population</strain>
        <tissue evidence="1">Whole body</tissue>
    </source>
</reference>
<protein>
    <submittedName>
        <fullName evidence="1">Dehydrogenase/reductase SDR family member 12</fullName>
    </submittedName>
</protein>
<dbReference type="OMA" id="TYIMTTA"/>
<dbReference type="InterPro" id="IPR002347">
    <property type="entry name" value="SDR_fam"/>
</dbReference>
<dbReference type="AlphaFoldDB" id="A0A226EJD9"/>
<dbReference type="PRINTS" id="PR00081">
    <property type="entry name" value="GDHRDH"/>
</dbReference>
<comment type="caution">
    <text evidence="1">The sequence shown here is derived from an EMBL/GenBank/DDBJ whole genome shotgun (WGS) entry which is preliminary data.</text>
</comment>
<dbReference type="OrthoDB" id="417891at2759"/>
<evidence type="ECO:0000313" key="1">
    <source>
        <dbReference type="EMBL" id="OXA56871.1"/>
    </source>
</evidence>
<dbReference type="InterPro" id="IPR036291">
    <property type="entry name" value="NAD(P)-bd_dom_sf"/>
</dbReference>
<organism evidence="1 2">
    <name type="scientific">Folsomia candida</name>
    <name type="common">Springtail</name>
    <dbReference type="NCBI Taxonomy" id="158441"/>
    <lineage>
        <taxon>Eukaryota</taxon>
        <taxon>Metazoa</taxon>
        <taxon>Ecdysozoa</taxon>
        <taxon>Arthropoda</taxon>
        <taxon>Hexapoda</taxon>
        <taxon>Collembola</taxon>
        <taxon>Entomobryomorpha</taxon>
        <taxon>Isotomoidea</taxon>
        <taxon>Isotomidae</taxon>
        <taxon>Proisotominae</taxon>
        <taxon>Folsomia</taxon>
    </lineage>
</organism>
<dbReference type="InterPro" id="IPR052992">
    <property type="entry name" value="SDR_member_12"/>
</dbReference>
<dbReference type="SUPFAM" id="SSF51735">
    <property type="entry name" value="NAD(P)-binding Rossmann-fold domains"/>
    <property type="match status" value="1"/>
</dbReference>
<gene>
    <name evidence="1" type="ORF">Fcan01_06886</name>
</gene>
<sequence>MKILILCTSIIVGLIAVFFFFVGSMSIYRNTIFYIKGLREFTKSGYEIASKNFNPHELDVDCSLKHFIITGANSGLGYSTALEIAKKNGTVHMVCRNAVSGEQAKHAIVKESKNSNVHLHIVDLSKPKDVVKFAKRFAHAHSRLDVLINNAGCLLNERVRTEDGLDANFATNTLGYYLMTREMLGLLSKSEDPRVLMVSSGGMYTQKLDHEDFNFDRWRKYDGVIVYAQNKRQQVVMCEEFAKSHPNIFFASMHPGWANTPGVRKSIPDFYERHKSQLRTPQEGSDTLVWLAVAPAKVIQKFGSGNFFQDRAVCSTHLPLAWTKSSEADNSEFMKKLSKIADKFL</sequence>